<dbReference type="InterPro" id="IPR029063">
    <property type="entry name" value="SAM-dependent_MTases_sf"/>
</dbReference>
<dbReference type="PANTHER" id="PTHR43591">
    <property type="entry name" value="METHYLTRANSFERASE"/>
    <property type="match status" value="1"/>
</dbReference>
<protein>
    <submittedName>
        <fullName evidence="2">Ubiquinone/menaquinone biosynthesis C-methylase UbiE</fullName>
    </submittedName>
</protein>
<evidence type="ECO:0000313" key="2">
    <source>
        <dbReference type="EMBL" id="MBB4929988.1"/>
    </source>
</evidence>
<gene>
    <name evidence="2" type="ORF">F4561_000808</name>
</gene>
<dbReference type="GO" id="GO:0032259">
    <property type="term" value="P:methylation"/>
    <property type="evidence" value="ECO:0007669"/>
    <property type="project" value="UniProtKB-KW"/>
</dbReference>
<feature type="domain" description="Methyltransferase" evidence="1">
    <location>
        <begin position="49"/>
        <end position="142"/>
    </location>
</feature>
<dbReference type="Proteomes" id="UP000523007">
    <property type="component" value="Unassembled WGS sequence"/>
</dbReference>
<dbReference type="GO" id="GO:0008168">
    <property type="term" value="F:methyltransferase activity"/>
    <property type="evidence" value="ECO:0007669"/>
    <property type="project" value="UniProtKB-KW"/>
</dbReference>
<dbReference type="Gene3D" id="3.40.50.150">
    <property type="entry name" value="Vaccinia Virus protein VP39"/>
    <property type="match status" value="1"/>
</dbReference>
<dbReference type="AlphaFoldDB" id="A0A7W7RDI4"/>
<keyword evidence="3" id="KW-1185">Reference proteome</keyword>
<comment type="caution">
    <text evidence="2">The sequence shown here is derived from an EMBL/GenBank/DDBJ whole genome shotgun (WGS) entry which is preliminary data.</text>
</comment>
<sequence>MTTDAPTAEQIRAAWDALAPGFDANVSPYTLRLGEDIIDRLDVGPGTRVLDVAAGSGALAIPAARRGAPTVAVDIAPTMIERLAARAEAEGLSNLRGRVMDGTALEFPDNTFDVSVSLNGVSLFPDLDGGLAELVRVTKPGGRVAVVAFGAIQRTEFVAFFMSAIKTAVSGVTPPLDPPPLPFQVSDPEKLRSKLVQAGLTAVRTETATWEGRFRSASHYWDTVTSSNPIAVQLISGLTAEQRDSVLRVLDGMLRERSGGDPGAVLHNDITIGIGTK</sequence>
<dbReference type="InterPro" id="IPR041698">
    <property type="entry name" value="Methyltransf_25"/>
</dbReference>
<evidence type="ECO:0000313" key="3">
    <source>
        <dbReference type="Proteomes" id="UP000523007"/>
    </source>
</evidence>
<dbReference type="PANTHER" id="PTHR43591:SF24">
    <property type="entry name" value="2-METHOXY-6-POLYPRENYL-1,4-BENZOQUINOL METHYLASE, MITOCHONDRIAL"/>
    <property type="match status" value="1"/>
</dbReference>
<reference evidence="2 3" key="1">
    <citation type="submission" date="2020-08" db="EMBL/GenBank/DDBJ databases">
        <title>Sequencing the genomes of 1000 actinobacteria strains.</title>
        <authorList>
            <person name="Klenk H.-P."/>
        </authorList>
    </citation>
    <scope>NUCLEOTIDE SEQUENCE [LARGE SCALE GENOMIC DNA]</scope>
    <source>
        <strain evidence="2 3">DSM 102030</strain>
    </source>
</reference>
<dbReference type="SUPFAM" id="SSF53335">
    <property type="entry name" value="S-adenosyl-L-methionine-dependent methyltransferases"/>
    <property type="match status" value="1"/>
</dbReference>
<proteinExistence type="predicted"/>
<dbReference type="Pfam" id="PF13649">
    <property type="entry name" value="Methyltransf_25"/>
    <property type="match status" value="1"/>
</dbReference>
<evidence type="ECO:0000259" key="1">
    <source>
        <dbReference type="Pfam" id="PF13649"/>
    </source>
</evidence>
<keyword evidence="2" id="KW-0830">Ubiquinone</keyword>
<organism evidence="2 3">
    <name type="scientific">Lipingzhangella halophila</name>
    <dbReference type="NCBI Taxonomy" id="1783352"/>
    <lineage>
        <taxon>Bacteria</taxon>
        <taxon>Bacillati</taxon>
        <taxon>Actinomycetota</taxon>
        <taxon>Actinomycetes</taxon>
        <taxon>Streptosporangiales</taxon>
        <taxon>Nocardiopsidaceae</taxon>
        <taxon>Lipingzhangella</taxon>
    </lineage>
</organism>
<dbReference type="RefSeq" id="WP_184574871.1">
    <property type="nucleotide sequence ID" value="NZ_JACHJT010000001.1"/>
</dbReference>
<dbReference type="EMBL" id="JACHJT010000001">
    <property type="protein sequence ID" value="MBB4929988.1"/>
    <property type="molecule type" value="Genomic_DNA"/>
</dbReference>
<dbReference type="CDD" id="cd02440">
    <property type="entry name" value="AdoMet_MTases"/>
    <property type="match status" value="1"/>
</dbReference>
<name>A0A7W7RDI4_9ACTN</name>
<keyword evidence="2" id="KW-0489">Methyltransferase</keyword>
<accession>A0A7W7RDI4</accession>
<keyword evidence="2" id="KW-0808">Transferase</keyword>